<feature type="region of interest" description="Disordered" evidence="11">
    <location>
        <begin position="132"/>
        <end position="151"/>
    </location>
</feature>
<comment type="catalytic activity">
    <reaction evidence="1">
        <text>ATP + protein L-histidine = ADP + protein N-phospho-L-histidine.</text>
        <dbReference type="EC" id="2.7.13.3"/>
    </reaction>
</comment>
<dbReference type="InterPro" id="IPR003594">
    <property type="entry name" value="HATPase_dom"/>
</dbReference>
<dbReference type="InterPro" id="IPR036890">
    <property type="entry name" value="HATPase_C_sf"/>
</dbReference>
<dbReference type="PROSITE" id="PS50885">
    <property type="entry name" value="HAMP"/>
    <property type="match status" value="1"/>
</dbReference>
<evidence type="ECO:0000256" key="6">
    <source>
        <dbReference type="ARBA" id="ARBA00022692"/>
    </source>
</evidence>
<protein>
    <recommendedName>
        <fullName evidence="3">histidine kinase</fullName>
        <ecNumber evidence="3">2.7.13.3</ecNumber>
    </recommendedName>
</protein>
<name>A0A7W7BQ12_9MICO</name>
<dbReference type="Pfam" id="PF00512">
    <property type="entry name" value="HisKA"/>
    <property type="match status" value="1"/>
</dbReference>
<dbReference type="Gene3D" id="1.10.287.130">
    <property type="match status" value="1"/>
</dbReference>
<sequence>MAERMPPRSPDRIPRRPWRSLRARITVAATLIVAAVMVVGSLAFSALLGAEVRDTTARAAEARAQEIALRADEFGTSAVGDLDDDIAQVVDGSGRVLVASDDAEDGALPVDADGTFSSYQGDRVLVVVQSLDDDSSGRGGSRGDDDDDDEAEDAAADLRLVLAVPVEDDDATLATAALLLAGSTVLVVVVVAGVTWWVVGRALRPVNRIRREVDDISADRLDRRVAEPASGDEIAALAATMNRMLDRLDASATAQRRFVSDASHELRSPLATMRQHAELARVHPDATTLDDLAGVVTEEGLRMQDLVDGLLVLTRIDEHAPQRRDAVDLDDLALTEVSRLRAAGVTVDGSGIAPARVSGDAHLLGRVVRNLADNAARHATSKVAIGVRVTAGRAVLTVDDDGSGIPSSERARVFERFVRLDEGRARDAGGSGLGLAIVAAVVTAAGGTVTVTDAPLGGARFVVSLPAS</sequence>
<keyword evidence="8 12" id="KW-1133">Transmembrane helix</keyword>
<feature type="domain" description="HAMP" evidence="14">
    <location>
        <begin position="200"/>
        <end position="253"/>
    </location>
</feature>
<gene>
    <name evidence="15" type="ORF">BKA24_000515</name>
</gene>
<dbReference type="Pfam" id="PF02518">
    <property type="entry name" value="HATPase_c"/>
    <property type="match status" value="1"/>
</dbReference>
<feature type="transmembrane region" description="Helical" evidence="12">
    <location>
        <begin position="21"/>
        <end position="44"/>
    </location>
</feature>
<keyword evidence="7 15" id="KW-0418">Kinase</keyword>
<feature type="transmembrane region" description="Helical" evidence="12">
    <location>
        <begin position="173"/>
        <end position="199"/>
    </location>
</feature>
<evidence type="ECO:0000256" key="1">
    <source>
        <dbReference type="ARBA" id="ARBA00000085"/>
    </source>
</evidence>
<dbReference type="InterPro" id="IPR005467">
    <property type="entry name" value="His_kinase_dom"/>
</dbReference>
<dbReference type="InterPro" id="IPR004358">
    <property type="entry name" value="Sig_transdc_His_kin-like_C"/>
</dbReference>
<proteinExistence type="predicted"/>
<dbReference type="SUPFAM" id="SSF47384">
    <property type="entry name" value="Homodimeric domain of signal transducing histidine kinase"/>
    <property type="match status" value="1"/>
</dbReference>
<evidence type="ECO:0000256" key="7">
    <source>
        <dbReference type="ARBA" id="ARBA00022777"/>
    </source>
</evidence>
<dbReference type="CDD" id="cd06225">
    <property type="entry name" value="HAMP"/>
    <property type="match status" value="1"/>
</dbReference>
<dbReference type="PANTHER" id="PTHR45436:SF5">
    <property type="entry name" value="SENSOR HISTIDINE KINASE TRCS"/>
    <property type="match status" value="1"/>
</dbReference>
<keyword evidence="5" id="KW-0808">Transferase</keyword>
<dbReference type="SMART" id="SM00388">
    <property type="entry name" value="HisKA"/>
    <property type="match status" value="1"/>
</dbReference>
<dbReference type="PROSITE" id="PS50109">
    <property type="entry name" value="HIS_KIN"/>
    <property type="match status" value="1"/>
</dbReference>
<accession>A0A7W7BQ12</accession>
<keyword evidence="10 12" id="KW-0472">Membrane</keyword>
<evidence type="ECO:0000256" key="9">
    <source>
        <dbReference type="ARBA" id="ARBA00023012"/>
    </source>
</evidence>
<dbReference type="Proteomes" id="UP000573729">
    <property type="component" value="Unassembled WGS sequence"/>
</dbReference>
<evidence type="ECO:0000256" key="12">
    <source>
        <dbReference type="SAM" id="Phobius"/>
    </source>
</evidence>
<evidence type="ECO:0000256" key="10">
    <source>
        <dbReference type="ARBA" id="ARBA00023136"/>
    </source>
</evidence>
<evidence type="ECO:0000256" key="11">
    <source>
        <dbReference type="SAM" id="MobiDB-lite"/>
    </source>
</evidence>
<dbReference type="InterPro" id="IPR050428">
    <property type="entry name" value="TCS_sensor_his_kinase"/>
</dbReference>
<dbReference type="SUPFAM" id="SSF158472">
    <property type="entry name" value="HAMP domain-like"/>
    <property type="match status" value="1"/>
</dbReference>
<dbReference type="Gene3D" id="3.30.565.10">
    <property type="entry name" value="Histidine kinase-like ATPase, C-terminal domain"/>
    <property type="match status" value="1"/>
</dbReference>
<keyword evidence="6 12" id="KW-0812">Transmembrane</keyword>
<organism evidence="15 16">
    <name type="scientific">Microbacterium marinum</name>
    <dbReference type="NCBI Taxonomy" id="421115"/>
    <lineage>
        <taxon>Bacteria</taxon>
        <taxon>Bacillati</taxon>
        <taxon>Actinomycetota</taxon>
        <taxon>Actinomycetes</taxon>
        <taxon>Micrococcales</taxon>
        <taxon>Microbacteriaceae</taxon>
        <taxon>Microbacterium</taxon>
    </lineage>
</organism>
<dbReference type="GO" id="GO:0005886">
    <property type="term" value="C:plasma membrane"/>
    <property type="evidence" value="ECO:0007669"/>
    <property type="project" value="UniProtKB-SubCell"/>
</dbReference>
<dbReference type="Pfam" id="PF00672">
    <property type="entry name" value="HAMP"/>
    <property type="match status" value="1"/>
</dbReference>
<evidence type="ECO:0000259" key="13">
    <source>
        <dbReference type="PROSITE" id="PS50109"/>
    </source>
</evidence>
<dbReference type="SMART" id="SM00304">
    <property type="entry name" value="HAMP"/>
    <property type="match status" value="1"/>
</dbReference>
<dbReference type="SUPFAM" id="SSF55874">
    <property type="entry name" value="ATPase domain of HSP90 chaperone/DNA topoisomerase II/histidine kinase"/>
    <property type="match status" value="1"/>
</dbReference>
<dbReference type="CDD" id="cd00082">
    <property type="entry name" value="HisKA"/>
    <property type="match status" value="1"/>
</dbReference>
<evidence type="ECO:0000256" key="4">
    <source>
        <dbReference type="ARBA" id="ARBA00022553"/>
    </source>
</evidence>
<dbReference type="InterPro" id="IPR003660">
    <property type="entry name" value="HAMP_dom"/>
</dbReference>
<comment type="subcellular location">
    <subcellularLocation>
        <location evidence="2">Cell membrane</location>
    </subcellularLocation>
</comment>
<feature type="domain" description="Histidine kinase" evidence="13">
    <location>
        <begin position="261"/>
        <end position="468"/>
    </location>
</feature>
<dbReference type="RefSeq" id="WP_343065878.1">
    <property type="nucleotide sequence ID" value="NZ_JACHMD010000001.1"/>
</dbReference>
<evidence type="ECO:0000256" key="3">
    <source>
        <dbReference type="ARBA" id="ARBA00012438"/>
    </source>
</evidence>
<evidence type="ECO:0000313" key="16">
    <source>
        <dbReference type="Proteomes" id="UP000573729"/>
    </source>
</evidence>
<keyword evidence="16" id="KW-1185">Reference proteome</keyword>
<keyword evidence="9" id="KW-0902">Two-component regulatory system</keyword>
<evidence type="ECO:0000256" key="2">
    <source>
        <dbReference type="ARBA" id="ARBA00004236"/>
    </source>
</evidence>
<dbReference type="SMART" id="SM00387">
    <property type="entry name" value="HATPase_c"/>
    <property type="match status" value="1"/>
</dbReference>
<reference evidence="15 16" key="1">
    <citation type="submission" date="2020-08" db="EMBL/GenBank/DDBJ databases">
        <title>Sequencing the genomes of 1000 actinobacteria strains.</title>
        <authorList>
            <person name="Klenk H.-P."/>
        </authorList>
    </citation>
    <scope>NUCLEOTIDE SEQUENCE [LARGE SCALE GENOMIC DNA]</scope>
    <source>
        <strain evidence="15 16">DSM 24947</strain>
    </source>
</reference>
<keyword evidence="4" id="KW-0597">Phosphoprotein</keyword>
<dbReference type="EMBL" id="JACHMD010000001">
    <property type="protein sequence ID" value="MBB4665806.1"/>
    <property type="molecule type" value="Genomic_DNA"/>
</dbReference>
<dbReference type="InterPro" id="IPR003661">
    <property type="entry name" value="HisK_dim/P_dom"/>
</dbReference>
<dbReference type="EC" id="2.7.13.3" evidence="3"/>
<dbReference type="AlphaFoldDB" id="A0A7W7BQ12"/>
<dbReference type="InterPro" id="IPR036097">
    <property type="entry name" value="HisK_dim/P_sf"/>
</dbReference>
<evidence type="ECO:0000313" key="15">
    <source>
        <dbReference type="EMBL" id="MBB4665806.1"/>
    </source>
</evidence>
<evidence type="ECO:0000259" key="14">
    <source>
        <dbReference type="PROSITE" id="PS50885"/>
    </source>
</evidence>
<dbReference type="PRINTS" id="PR00344">
    <property type="entry name" value="BCTRLSENSOR"/>
</dbReference>
<evidence type="ECO:0000256" key="8">
    <source>
        <dbReference type="ARBA" id="ARBA00022989"/>
    </source>
</evidence>
<dbReference type="GO" id="GO:0000155">
    <property type="term" value="F:phosphorelay sensor kinase activity"/>
    <property type="evidence" value="ECO:0007669"/>
    <property type="project" value="InterPro"/>
</dbReference>
<dbReference type="PANTHER" id="PTHR45436">
    <property type="entry name" value="SENSOR HISTIDINE KINASE YKOH"/>
    <property type="match status" value="1"/>
</dbReference>
<dbReference type="Gene3D" id="6.10.340.10">
    <property type="match status" value="1"/>
</dbReference>
<evidence type="ECO:0000256" key="5">
    <source>
        <dbReference type="ARBA" id="ARBA00022679"/>
    </source>
</evidence>
<comment type="caution">
    <text evidence="15">The sequence shown here is derived from an EMBL/GenBank/DDBJ whole genome shotgun (WGS) entry which is preliminary data.</text>
</comment>